<dbReference type="PROSITE" id="PS50238">
    <property type="entry name" value="RHOGAP"/>
    <property type="match status" value="1"/>
</dbReference>
<feature type="compositionally biased region" description="Basic and acidic residues" evidence="2">
    <location>
        <begin position="1368"/>
        <end position="1395"/>
    </location>
</feature>
<feature type="region of interest" description="Disordered" evidence="2">
    <location>
        <begin position="1368"/>
        <end position="1429"/>
    </location>
</feature>
<feature type="region of interest" description="Disordered" evidence="2">
    <location>
        <begin position="419"/>
        <end position="454"/>
    </location>
</feature>
<dbReference type="SMART" id="SM00233">
    <property type="entry name" value="PH"/>
    <property type="match status" value="1"/>
</dbReference>
<feature type="region of interest" description="Disordered" evidence="2">
    <location>
        <begin position="666"/>
        <end position="749"/>
    </location>
</feature>
<dbReference type="InterPro" id="IPR001849">
    <property type="entry name" value="PH_domain"/>
</dbReference>
<dbReference type="Gene3D" id="2.30.29.30">
    <property type="entry name" value="Pleckstrin-homology domain (PH domain)/Phosphotyrosine-binding domain (PTB)"/>
    <property type="match status" value="1"/>
</dbReference>
<dbReference type="PANTHER" id="PTHR23175:SF23">
    <property type="entry name" value="PDZ DOMAIN-CONTAINING PROTEIN"/>
    <property type="match status" value="1"/>
</dbReference>
<proteinExistence type="predicted"/>
<dbReference type="PANTHER" id="PTHR23175">
    <property type="entry name" value="PDZ DOMAIN-CONTAINING PROTEIN"/>
    <property type="match status" value="1"/>
</dbReference>
<dbReference type="Gene3D" id="1.10.555.10">
    <property type="entry name" value="Rho GTPase activation protein"/>
    <property type="match status" value="1"/>
</dbReference>
<dbReference type="PROSITE" id="PS50003">
    <property type="entry name" value="PH_DOMAIN"/>
    <property type="match status" value="1"/>
</dbReference>
<evidence type="ECO:0000313" key="6">
    <source>
        <dbReference type="WBParaSite" id="MBELARI_LOCUS10404"/>
    </source>
</evidence>
<feature type="compositionally biased region" description="Basic and acidic residues" evidence="2">
    <location>
        <begin position="419"/>
        <end position="430"/>
    </location>
</feature>
<dbReference type="InterPro" id="IPR000198">
    <property type="entry name" value="RhoGAP_dom"/>
</dbReference>
<dbReference type="SUPFAM" id="SSF48350">
    <property type="entry name" value="GTPase activation domain, GAP"/>
    <property type="match status" value="1"/>
</dbReference>
<evidence type="ECO:0000256" key="1">
    <source>
        <dbReference type="ARBA" id="ARBA00022468"/>
    </source>
</evidence>
<feature type="compositionally biased region" description="Low complexity" evidence="2">
    <location>
        <begin position="604"/>
        <end position="620"/>
    </location>
</feature>
<feature type="compositionally biased region" description="Polar residues" evidence="2">
    <location>
        <begin position="31"/>
        <end position="48"/>
    </location>
</feature>
<evidence type="ECO:0000313" key="5">
    <source>
        <dbReference type="Proteomes" id="UP000887575"/>
    </source>
</evidence>
<feature type="region of interest" description="Disordered" evidence="2">
    <location>
        <begin position="1292"/>
        <end position="1318"/>
    </location>
</feature>
<evidence type="ECO:0000256" key="2">
    <source>
        <dbReference type="SAM" id="MobiDB-lite"/>
    </source>
</evidence>
<feature type="compositionally biased region" description="Basic and acidic residues" evidence="2">
    <location>
        <begin position="1125"/>
        <end position="1137"/>
    </location>
</feature>
<sequence>MEGELGWVLVEMRSQRDGPPEALRVSVGNPLDSQQDIIINPPSNSFQDPSIHFDSPPPYEWMERPRSQLTGTPEWLAGTSSRSMRHSPGWSRNPRPLSTAPHSPASHFRTMEASLPSDSQFPTLRLAHSPLSLHELSSTGELNGNLLKIDSSYATGPRTHSNRTINQKNSIGGTLPNTSRSQTQPLIVHREYLNGTPPEDRISTSTFERRGARQASFMAAIAGGTKQKIKQTISADAGSHTRFHRRESLRAAMEEKEKDEDEKVFQRVINPNFENNQSKRKLQIVEIDSLETAGSTVHVTLRSPPARGRRHRRNREGSSSVRVTSKQTSRSLLEPPPSSEMPTLLGESQSVPASPMRRPRPKSYVLATSSSFPLTIENDEHRRVPSFPSVESLERRRPGAPHPPATQRITRFIQLFSHHDNQKSSEEKQSQTKRHAPLKRSRTTGPPANRVPLSPPIPVQASAVYRQGLLQHQEHPIGVASRRVRPSQWEQRWAVLAGKTLHLCKQLSSYISDKTKEKIYSVPADSVSIEVSSAIIDIAYDALKRDGQKHVVRVVTLQHREHLLQTQNEEDMLSWIAALQKAATLYVEEAAEQQQRPLSTTTHSEQSLASCSSSSEGVLSGGVSVRHVGTGTASAPPLPSIPLYPIRASQPQHPDRATQQLIMHRYKAKSSQLGSPMAKRVSDGHHEGQAGTSASTSTDHEAPPSGNGQCANETATTPKTLRKGWKKPKASKQTSAAGPPSYHDRDKPNNALGLKIGDCQTAGNGDLVPLIVRLCVRVVEAHGMETVGIYRIPGNTAAVNALKETLNQGFDNLDFNDSRWKDVNVVSSLLKMFLRKLPEPLLTDKLYPFFIDASRMINHAQRLHKLRNLLRKLPRAHYDTLKHLMTHLRAVTMHSEVNKMECRNLALMFGPSIVRPSDDNMATMVTHMSDQCKIIESFINYYIWMFDDAGTVDDAVPEMIQTEPVPPPGGAHGLDAGPAGVSTTSFNDMHNLIRRANEEQAADMMKEQSRAGKIKNILNVRRNSQRKKEKGRLKIESTAPAAMNPLPSANVLPSRPGNLYTVPPPIPTSSALDTIFCGSYQERDIDAEIASRQTVSPLASTVDQSPSLESSLGSLPDTSRTAPELSERDRELDDIERRKRRQESLSSARRIFIAGSAAAAEKVSNVESVDSLVSDTQQLHVADSPVLEVLSEATREKIRRFQSGATFTNAERSRRTDTIARLREARERSRETASLGEPRLWGTTGAPLVHTKQSPSREDALSFSSSLSTASSLPLSAPMTVNVPLGTASSDYASEDVSPCTRQESASPKRPRQLALGGETRCEQKIKMRNRAAKDPKRRHTLTDMDILRDSTTFGKLARWLGIRKSSPDVREEGNLLEEKGEEKTKEETVARKVESNGMGSARSGRALPPAITRTSPAELTPASEDEQL</sequence>
<dbReference type="SMART" id="SM00324">
    <property type="entry name" value="RhoGAP"/>
    <property type="match status" value="1"/>
</dbReference>
<dbReference type="GO" id="GO:0005096">
    <property type="term" value="F:GTPase activator activity"/>
    <property type="evidence" value="ECO:0007669"/>
    <property type="project" value="UniProtKB-KW"/>
</dbReference>
<dbReference type="GO" id="GO:0007165">
    <property type="term" value="P:signal transduction"/>
    <property type="evidence" value="ECO:0007669"/>
    <property type="project" value="InterPro"/>
</dbReference>
<feature type="domain" description="Rho-GAP" evidence="4">
    <location>
        <begin position="754"/>
        <end position="946"/>
    </location>
</feature>
<dbReference type="InterPro" id="IPR011993">
    <property type="entry name" value="PH-like_dom_sf"/>
</dbReference>
<feature type="region of interest" description="Disordered" evidence="2">
    <location>
        <begin position="13"/>
        <end position="105"/>
    </location>
</feature>
<evidence type="ECO:0000259" key="3">
    <source>
        <dbReference type="PROSITE" id="PS50003"/>
    </source>
</evidence>
<dbReference type="FunFam" id="1.10.555.10:FF:000058">
    <property type="entry name" value="GTPase-activating protein pac-1"/>
    <property type="match status" value="1"/>
</dbReference>
<feature type="region of interest" description="Disordered" evidence="2">
    <location>
        <begin position="154"/>
        <end position="180"/>
    </location>
</feature>
<reference evidence="6" key="1">
    <citation type="submission" date="2024-02" db="UniProtKB">
        <authorList>
            <consortium name="WormBaseParasite"/>
        </authorList>
    </citation>
    <scope>IDENTIFICATION</scope>
</reference>
<keyword evidence="5" id="KW-1185">Reference proteome</keyword>
<feature type="compositionally biased region" description="Basic residues" evidence="2">
    <location>
        <begin position="431"/>
        <end position="442"/>
    </location>
</feature>
<feature type="domain" description="PH" evidence="3">
    <location>
        <begin position="463"/>
        <end position="584"/>
    </location>
</feature>
<feature type="region of interest" description="Disordered" evidence="2">
    <location>
        <begin position="296"/>
        <end position="362"/>
    </location>
</feature>
<keyword evidence="1" id="KW-0343">GTPase activation</keyword>
<feature type="compositionally biased region" description="Polar residues" evidence="2">
    <location>
        <begin position="706"/>
        <end position="719"/>
    </location>
</feature>
<feature type="compositionally biased region" description="Basic residues" evidence="2">
    <location>
        <begin position="720"/>
        <end position="730"/>
    </location>
</feature>
<feature type="region of interest" description="Disordered" evidence="2">
    <location>
        <begin position="1096"/>
        <end position="1140"/>
    </location>
</feature>
<organism evidence="5 6">
    <name type="scientific">Mesorhabditis belari</name>
    <dbReference type="NCBI Taxonomy" id="2138241"/>
    <lineage>
        <taxon>Eukaryota</taxon>
        <taxon>Metazoa</taxon>
        <taxon>Ecdysozoa</taxon>
        <taxon>Nematoda</taxon>
        <taxon>Chromadorea</taxon>
        <taxon>Rhabditida</taxon>
        <taxon>Rhabditina</taxon>
        <taxon>Rhabditomorpha</taxon>
        <taxon>Rhabditoidea</taxon>
        <taxon>Rhabditidae</taxon>
        <taxon>Mesorhabditinae</taxon>
        <taxon>Mesorhabditis</taxon>
    </lineage>
</organism>
<feature type="region of interest" description="Disordered" evidence="2">
    <location>
        <begin position="596"/>
        <end position="620"/>
    </location>
</feature>
<protein>
    <submittedName>
        <fullName evidence="6">Uncharacterized protein</fullName>
    </submittedName>
</protein>
<dbReference type="Proteomes" id="UP000887575">
    <property type="component" value="Unassembled WGS sequence"/>
</dbReference>
<name>A0AAF3E921_9BILA</name>
<feature type="region of interest" description="Disordered" evidence="2">
    <location>
        <begin position="1225"/>
        <end position="1263"/>
    </location>
</feature>
<dbReference type="Pfam" id="PF00169">
    <property type="entry name" value="PH"/>
    <property type="match status" value="1"/>
</dbReference>
<accession>A0AAF3E921</accession>
<dbReference type="Pfam" id="PF00620">
    <property type="entry name" value="RhoGAP"/>
    <property type="match status" value="1"/>
</dbReference>
<feature type="compositionally biased region" description="Low complexity" evidence="2">
    <location>
        <begin position="1105"/>
        <end position="1116"/>
    </location>
</feature>
<dbReference type="WBParaSite" id="MBELARI_LOCUS10404">
    <property type="protein sequence ID" value="MBELARI_LOCUS10404"/>
    <property type="gene ID" value="MBELARI_LOCUS10404"/>
</dbReference>
<dbReference type="SUPFAM" id="SSF50729">
    <property type="entry name" value="PH domain-like"/>
    <property type="match status" value="1"/>
</dbReference>
<evidence type="ECO:0000259" key="4">
    <source>
        <dbReference type="PROSITE" id="PS50238"/>
    </source>
</evidence>
<dbReference type="InterPro" id="IPR008936">
    <property type="entry name" value="Rho_GTPase_activation_prot"/>
</dbReference>